<keyword evidence="1" id="KW-1185">Reference proteome</keyword>
<reference evidence="2" key="1">
    <citation type="submission" date="2016-11" db="UniProtKB">
        <authorList>
            <consortium name="WormBaseParasite"/>
        </authorList>
    </citation>
    <scope>IDENTIFICATION</scope>
</reference>
<evidence type="ECO:0000313" key="1">
    <source>
        <dbReference type="Proteomes" id="UP000095287"/>
    </source>
</evidence>
<dbReference type="Proteomes" id="UP000095287">
    <property type="component" value="Unplaced"/>
</dbReference>
<dbReference type="WBParaSite" id="L893_g754.t1">
    <property type="protein sequence ID" value="L893_g754.t1"/>
    <property type="gene ID" value="L893_g754"/>
</dbReference>
<organism evidence="1 2">
    <name type="scientific">Steinernema glaseri</name>
    <dbReference type="NCBI Taxonomy" id="37863"/>
    <lineage>
        <taxon>Eukaryota</taxon>
        <taxon>Metazoa</taxon>
        <taxon>Ecdysozoa</taxon>
        <taxon>Nematoda</taxon>
        <taxon>Chromadorea</taxon>
        <taxon>Rhabditida</taxon>
        <taxon>Tylenchina</taxon>
        <taxon>Panagrolaimomorpha</taxon>
        <taxon>Strongyloidoidea</taxon>
        <taxon>Steinernematidae</taxon>
        <taxon>Steinernema</taxon>
    </lineage>
</organism>
<name>A0A1I8ANH4_9BILA</name>
<evidence type="ECO:0000313" key="2">
    <source>
        <dbReference type="WBParaSite" id="L893_g754.t1"/>
    </source>
</evidence>
<protein>
    <submittedName>
        <fullName evidence="2">Phospholipid scramblase</fullName>
    </submittedName>
</protein>
<sequence>MILLNDKVIQALVCGLRAQQIKFTQIPHNVGFSKNVTIGVVKTMEECGRHVLRNKKAACVLLTRDDGFECVIPDKIEMFREKEEGSQTRAFLLDARGLEQCEYTPNLDGIFACVLGNDVILVFIKCPDGQKVISGATDCCAARKRANGTEVCCPANTFSGKYDNGTEAINPPETVSALKKVCTDVNALPVKIENDAQNSALMCYGRIYAFLGIARSSSTTVPVTDYDRRNATPEHMKISH</sequence>
<dbReference type="AlphaFoldDB" id="A0A1I8ANH4"/>
<accession>A0A1I8ANH4</accession>
<proteinExistence type="predicted"/>